<feature type="compositionally biased region" description="Basic and acidic residues" evidence="1">
    <location>
        <begin position="1"/>
        <end position="32"/>
    </location>
</feature>
<evidence type="ECO:0000313" key="3">
    <source>
        <dbReference type="Proteomes" id="UP000265618"/>
    </source>
</evidence>
<feature type="region of interest" description="Disordered" evidence="1">
    <location>
        <begin position="117"/>
        <end position="152"/>
    </location>
</feature>
<dbReference type="EMBL" id="BDIP01002705">
    <property type="protein sequence ID" value="GIQ86706.1"/>
    <property type="molecule type" value="Genomic_DNA"/>
</dbReference>
<feature type="region of interest" description="Disordered" evidence="1">
    <location>
        <begin position="1"/>
        <end position="90"/>
    </location>
</feature>
<evidence type="ECO:0000313" key="2">
    <source>
        <dbReference type="EMBL" id="GIQ86706.1"/>
    </source>
</evidence>
<proteinExistence type="predicted"/>
<dbReference type="AlphaFoldDB" id="A0A9K3D252"/>
<comment type="caution">
    <text evidence="2">The sequence shown here is derived from an EMBL/GenBank/DDBJ whole genome shotgun (WGS) entry which is preliminary data.</text>
</comment>
<evidence type="ECO:0000256" key="1">
    <source>
        <dbReference type="SAM" id="MobiDB-lite"/>
    </source>
</evidence>
<keyword evidence="3" id="KW-1185">Reference proteome</keyword>
<feature type="compositionally biased region" description="Basic and acidic residues" evidence="1">
    <location>
        <begin position="42"/>
        <end position="56"/>
    </location>
</feature>
<sequence>MGESVRGTERESEREGGEVSTTEREREREYGHSRQLSAISARETDDMAREREKEGEMAVLRQMAAESRGVRDDDPPAQDDKGEREGERDFVHAAELETLRRAVPALEEALRNSQAALRERPLRGISPHGTDGTTFDDGKEREEERDKLKEEKAQLEARVASLLVELRESKLENESLSAALTNSHHQLFNAVQAQENCVDMAVARSLMVSLVEHTLVGRGRRPNRAALEVLEVAARVLRFTDTEKRRVALLAGTSIGDTQGLSVGDLWMDFLL</sequence>
<name>A0A9K3D252_9EUKA</name>
<accession>A0A9K3D252</accession>
<feature type="compositionally biased region" description="Basic and acidic residues" evidence="1">
    <location>
        <begin position="136"/>
        <end position="152"/>
    </location>
</feature>
<protein>
    <submittedName>
        <fullName evidence="2">Uncharacterized protein</fullName>
    </submittedName>
</protein>
<dbReference type="Proteomes" id="UP000265618">
    <property type="component" value="Unassembled WGS sequence"/>
</dbReference>
<gene>
    <name evidence="2" type="ORF">KIPB_008607</name>
</gene>
<feature type="compositionally biased region" description="Basic and acidic residues" evidence="1">
    <location>
        <begin position="68"/>
        <end position="90"/>
    </location>
</feature>
<reference evidence="2 3" key="1">
    <citation type="journal article" date="2018" name="PLoS ONE">
        <title>The draft genome of Kipferlia bialata reveals reductive genome evolution in fornicate parasites.</title>
        <authorList>
            <person name="Tanifuji G."/>
            <person name="Takabayashi S."/>
            <person name="Kume K."/>
            <person name="Takagi M."/>
            <person name="Nakayama T."/>
            <person name="Kamikawa R."/>
            <person name="Inagaki Y."/>
            <person name="Hashimoto T."/>
        </authorList>
    </citation>
    <scope>NUCLEOTIDE SEQUENCE [LARGE SCALE GENOMIC DNA]</scope>
    <source>
        <strain evidence="2">NY0173</strain>
    </source>
</reference>
<organism evidence="2 3">
    <name type="scientific">Kipferlia bialata</name>
    <dbReference type="NCBI Taxonomy" id="797122"/>
    <lineage>
        <taxon>Eukaryota</taxon>
        <taxon>Metamonada</taxon>
        <taxon>Carpediemonas-like organisms</taxon>
        <taxon>Kipferlia</taxon>
    </lineage>
</organism>